<comment type="caution">
    <text evidence="1">The sequence shown here is derived from an EMBL/GenBank/DDBJ whole genome shotgun (WGS) entry which is preliminary data.</text>
</comment>
<organism evidence="1 2">
    <name type="scientific">Scortum barcoo</name>
    <name type="common">barcoo grunter</name>
    <dbReference type="NCBI Taxonomy" id="214431"/>
    <lineage>
        <taxon>Eukaryota</taxon>
        <taxon>Metazoa</taxon>
        <taxon>Chordata</taxon>
        <taxon>Craniata</taxon>
        <taxon>Vertebrata</taxon>
        <taxon>Euteleostomi</taxon>
        <taxon>Actinopterygii</taxon>
        <taxon>Neopterygii</taxon>
        <taxon>Teleostei</taxon>
        <taxon>Neoteleostei</taxon>
        <taxon>Acanthomorphata</taxon>
        <taxon>Eupercaria</taxon>
        <taxon>Centrarchiformes</taxon>
        <taxon>Terapontoidei</taxon>
        <taxon>Terapontidae</taxon>
        <taxon>Scortum</taxon>
    </lineage>
</organism>
<name>A0ACB8W0S7_9TELE</name>
<evidence type="ECO:0000313" key="2">
    <source>
        <dbReference type="Proteomes" id="UP000831701"/>
    </source>
</evidence>
<sequence length="346" mass="37263">MTFHSRLPAARAHVKAYSSVSVTCTKMCVDTSALLRDLLSHPIIRVVHSHQPLLQDGSLKGNLLRADSGVHFSLQHSDPGQADTEAPQPGTALIRDFLTNRPQVVRIGDNTSSTLVLSTGTPQGCVLSPALFTLFTSDCSAIHSTNTIVKFADDTTIVGLISDNDEIPLQRGDPAPYSVVLKQQPCSEHQQDQGGHSGLQEVQEDRARSSPHPRGSKGSTKRLFFLRKLKRAGLSPQLLTKLLQGHNREHPLRIIASVQQCGALPWPPPAAPPAPGGQEEEEEEVDVVGLDEDDRAGPPALPPPGEEEQHQQGPEFLPVYLPVLYAVPAPAPAQPFPFAAPEPFAA</sequence>
<dbReference type="EMBL" id="CM041546">
    <property type="protein sequence ID" value="KAI3361349.1"/>
    <property type="molecule type" value="Genomic_DNA"/>
</dbReference>
<gene>
    <name evidence="1" type="ORF">L3Q82_013530</name>
</gene>
<keyword evidence="2" id="KW-1185">Reference proteome</keyword>
<proteinExistence type="predicted"/>
<accession>A0ACB8W0S7</accession>
<reference evidence="1" key="1">
    <citation type="submission" date="2022-04" db="EMBL/GenBank/DDBJ databases">
        <title>Jade perch genome.</title>
        <authorList>
            <person name="Chao B."/>
        </authorList>
    </citation>
    <scope>NUCLEOTIDE SEQUENCE</scope>
    <source>
        <strain evidence="1">CB-2022</strain>
    </source>
</reference>
<protein>
    <submittedName>
        <fullName evidence="1">Uncharacterized protein</fullName>
    </submittedName>
</protein>
<evidence type="ECO:0000313" key="1">
    <source>
        <dbReference type="EMBL" id="KAI3361349.1"/>
    </source>
</evidence>
<dbReference type="Proteomes" id="UP000831701">
    <property type="component" value="Chromosome 16"/>
</dbReference>